<sequence>MKRMKNNEKNWSVFTIELKGRRSDFEMLLAEIKREKKELVFYGYDPRSYDWCCLGLWLSRRKTILYPQAMTRDEIHFKRRSGVRGPFVHRVLSKSTEVEVKVLLQEVG</sequence>
<protein>
    <submittedName>
        <fullName evidence="1">Uncharacterized protein</fullName>
    </submittedName>
</protein>
<dbReference type="Proteomes" id="UP000887159">
    <property type="component" value="Unassembled WGS sequence"/>
</dbReference>
<name>A0A8X6VPS2_TRICX</name>
<accession>A0A8X6VPS2</accession>
<proteinExistence type="predicted"/>
<dbReference type="AlphaFoldDB" id="A0A8X6VPS2"/>
<keyword evidence="2" id="KW-1185">Reference proteome</keyword>
<gene>
    <name evidence="1" type="ORF">TNCV_735801</name>
</gene>
<evidence type="ECO:0000313" key="2">
    <source>
        <dbReference type="Proteomes" id="UP000887159"/>
    </source>
</evidence>
<dbReference type="EMBL" id="BMAU01021339">
    <property type="protein sequence ID" value="GFY16553.1"/>
    <property type="molecule type" value="Genomic_DNA"/>
</dbReference>
<reference evidence="1" key="1">
    <citation type="submission" date="2020-08" db="EMBL/GenBank/DDBJ databases">
        <title>Multicomponent nature underlies the extraordinary mechanical properties of spider dragline silk.</title>
        <authorList>
            <person name="Kono N."/>
            <person name="Nakamura H."/>
            <person name="Mori M."/>
            <person name="Yoshida Y."/>
            <person name="Ohtoshi R."/>
            <person name="Malay A.D."/>
            <person name="Moran D.A.P."/>
            <person name="Tomita M."/>
            <person name="Numata K."/>
            <person name="Arakawa K."/>
        </authorList>
    </citation>
    <scope>NUCLEOTIDE SEQUENCE</scope>
</reference>
<organism evidence="1 2">
    <name type="scientific">Trichonephila clavipes</name>
    <name type="common">Golden silk orbweaver</name>
    <name type="synonym">Nephila clavipes</name>
    <dbReference type="NCBI Taxonomy" id="2585209"/>
    <lineage>
        <taxon>Eukaryota</taxon>
        <taxon>Metazoa</taxon>
        <taxon>Ecdysozoa</taxon>
        <taxon>Arthropoda</taxon>
        <taxon>Chelicerata</taxon>
        <taxon>Arachnida</taxon>
        <taxon>Araneae</taxon>
        <taxon>Araneomorphae</taxon>
        <taxon>Entelegynae</taxon>
        <taxon>Araneoidea</taxon>
        <taxon>Nephilidae</taxon>
        <taxon>Trichonephila</taxon>
    </lineage>
</organism>
<evidence type="ECO:0000313" key="1">
    <source>
        <dbReference type="EMBL" id="GFY16553.1"/>
    </source>
</evidence>
<comment type="caution">
    <text evidence="1">The sequence shown here is derived from an EMBL/GenBank/DDBJ whole genome shotgun (WGS) entry which is preliminary data.</text>
</comment>